<dbReference type="InterPro" id="IPR036390">
    <property type="entry name" value="WH_DNA-bd_sf"/>
</dbReference>
<evidence type="ECO:0000313" key="3">
    <source>
        <dbReference type="Proteomes" id="UP001620409"/>
    </source>
</evidence>
<gene>
    <name evidence="2" type="ORF">ISP18_18690</name>
</gene>
<dbReference type="Proteomes" id="UP001620409">
    <property type="component" value="Unassembled WGS sequence"/>
</dbReference>
<protein>
    <submittedName>
        <fullName evidence="2">MarR family transcriptional regulator</fullName>
    </submittedName>
</protein>
<dbReference type="PANTHER" id="PTHR33164">
    <property type="entry name" value="TRANSCRIPTIONAL REGULATOR, MARR FAMILY"/>
    <property type="match status" value="1"/>
</dbReference>
<keyword evidence="3" id="KW-1185">Reference proteome</keyword>
<comment type="caution">
    <text evidence="2">The sequence shown here is derived from an EMBL/GenBank/DDBJ whole genome shotgun (WGS) entry which is preliminary data.</text>
</comment>
<dbReference type="SMART" id="SM00347">
    <property type="entry name" value="HTH_MARR"/>
    <property type="match status" value="1"/>
</dbReference>
<accession>A0ABW8IN38</accession>
<dbReference type="Pfam" id="PF01047">
    <property type="entry name" value="MarR"/>
    <property type="match status" value="1"/>
</dbReference>
<dbReference type="PANTHER" id="PTHR33164:SF43">
    <property type="entry name" value="HTH-TYPE TRANSCRIPTIONAL REPRESSOR YETL"/>
    <property type="match status" value="1"/>
</dbReference>
<dbReference type="InterPro" id="IPR036388">
    <property type="entry name" value="WH-like_DNA-bd_sf"/>
</dbReference>
<organism evidence="2 3">
    <name type="scientific">Dyella humi</name>
    <dbReference type="NCBI Taxonomy" id="1770547"/>
    <lineage>
        <taxon>Bacteria</taxon>
        <taxon>Pseudomonadati</taxon>
        <taxon>Pseudomonadota</taxon>
        <taxon>Gammaproteobacteria</taxon>
        <taxon>Lysobacterales</taxon>
        <taxon>Rhodanobacteraceae</taxon>
        <taxon>Dyella</taxon>
    </lineage>
</organism>
<feature type="domain" description="HTH marR-type" evidence="1">
    <location>
        <begin position="20"/>
        <end position="156"/>
    </location>
</feature>
<dbReference type="InterPro" id="IPR000835">
    <property type="entry name" value="HTH_MarR-typ"/>
</dbReference>
<proteinExistence type="predicted"/>
<sequence>MNKHAMHATHPLTSVSAQTATETIYKVAEVARTLKCATHVMEKLVHIDSGANEHLTLLHWLVLVRLSSAPTCKQMELKSDTKIAAAYLTRLLDDLTRDGLVRRHRSSSDRRQIILALTAHGKSAALELLASLSDVTQPSQLKAIEHLGASLEQFVSLAIGEGWFGNAVDRP</sequence>
<dbReference type="InterPro" id="IPR039422">
    <property type="entry name" value="MarR/SlyA-like"/>
</dbReference>
<name>A0ABW8IN38_9GAMM</name>
<dbReference type="Gene3D" id="1.10.10.10">
    <property type="entry name" value="Winged helix-like DNA-binding domain superfamily/Winged helix DNA-binding domain"/>
    <property type="match status" value="1"/>
</dbReference>
<evidence type="ECO:0000259" key="1">
    <source>
        <dbReference type="PROSITE" id="PS50995"/>
    </source>
</evidence>
<dbReference type="PROSITE" id="PS50995">
    <property type="entry name" value="HTH_MARR_2"/>
    <property type="match status" value="1"/>
</dbReference>
<dbReference type="RefSeq" id="WP_380015743.1">
    <property type="nucleotide sequence ID" value="NZ_JADIKI010000023.1"/>
</dbReference>
<reference evidence="2 3" key="1">
    <citation type="submission" date="2020-10" db="EMBL/GenBank/DDBJ databases">
        <title>Phylogeny of dyella-like bacteria.</title>
        <authorList>
            <person name="Fu J."/>
        </authorList>
    </citation>
    <scope>NUCLEOTIDE SEQUENCE [LARGE SCALE GENOMIC DNA]</scope>
    <source>
        <strain evidence="2 3">DHG40</strain>
    </source>
</reference>
<dbReference type="SUPFAM" id="SSF46785">
    <property type="entry name" value="Winged helix' DNA-binding domain"/>
    <property type="match status" value="1"/>
</dbReference>
<evidence type="ECO:0000313" key="2">
    <source>
        <dbReference type="EMBL" id="MFK2856643.1"/>
    </source>
</evidence>
<dbReference type="EMBL" id="JADIKI010000023">
    <property type="protein sequence ID" value="MFK2856643.1"/>
    <property type="molecule type" value="Genomic_DNA"/>
</dbReference>